<comment type="caution">
    <text evidence="2">The sequence shown here is derived from an EMBL/GenBank/DDBJ whole genome shotgun (WGS) entry which is preliminary data.</text>
</comment>
<keyword evidence="3" id="KW-1185">Reference proteome</keyword>
<accession>A0AAV5VRI5</accession>
<name>A0AAV5VRI5_9BILA</name>
<proteinExistence type="predicted"/>
<dbReference type="AlphaFoldDB" id="A0AAV5VRI5"/>
<feature type="signal peptide" evidence="1">
    <location>
        <begin position="1"/>
        <end position="17"/>
    </location>
</feature>
<evidence type="ECO:0000256" key="1">
    <source>
        <dbReference type="SAM" id="SignalP"/>
    </source>
</evidence>
<organism evidence="2 3">
    <name type="scientific">Pristionchus fissidentatus</name>
    <dbReference type="NCBI Taxonomy" id="1538716"/>
    <lineage>
        <taxon>Eukaryota</taxon>
        <taxon>Metazoa</taxon>
        <taxon>Ecdysozoa</taxon>
        <taxon>Nematoda</taxon>
        <taxon>Chromadorea</taxon>
        <taxon>Rhabditida</taxon>
        <taxon>Rhabditina</taxon>
        <taxon>Diplogasteromorpha</taxon>
        <taxon>Diplogasteroidea</taxon>
        <taxon>Neodiplogasteridae</taxon>
        <taxon>Pristionchus</taxon>
    </lineage>
</organism>
<protein>
    <recommendedName>
        <fullName evidence="4">Secreted protein</fullName>
    </recommendedName>
</protein>
<sequence>MSMGLTCPIFLLNTTLGHTVSKDDEGPTVVHPSADGTGHNLRRVLCLANVCIISVANNEFRGAQRTSARVDTTLRT</sequence>
<feature type="chain" id="PRO_5043316190" description="Secreted protein" evidence="1">
    <location>
        <begin position="18"/>
        <end position="76"/>
    </location>
</feature>
<evidence type="ECO:0000313" key="2">
    <source>
        <dbReference type="EMBL" id="GMT21186.1"/>
    </source>
</evidence>
<gene>
    <name evidence="2" type="ORF">PFISCL1PPCAC_12483</name>
</gene>
<reference evidence="2" key="1">
    <citation type="submission" date="2023-10" db="EMBL/GenBank/DDBJ databases">
        <title>Genome assembly of Pristionchus species.</title>
        <authorList>
            <person name="Yoshida K."/>
            <person name="Sommer R.J."/>
        </authorList>
    </citation>
    <scope>NUCLEOTIDE SEQUENCE</scope>
    <source>
        <strain evidence="2">RS5133</strain>
    </source>
</reference>
<evidence type="ECO:0000313" key="3">
    <source>
        <dbReference type="Proteomes" id="UP001432322"/>
    </source>
</evidence>
<keyword evidence="1" id="KW-0732">Signal</keyword>
<feature type="non-terminal residue" evidence="2">
    <location>
        <position position="76"/>
    </location>
</feature>
<evidence type="ECO:0008006" key="4">
    <source>
        <dbReference type="Google" id="ProtNLM"/>
    </source>
</evidence>
<dbReference type="Proteomes" id="UP001432322">
    <property type="component" value="Unassembled WGS sequence"/>
</dbReference>
<dbReference type="EMBL" id="BTSY01000003">
    <property type="protein sequence ID" value="GMT21186.1"/>
    <property type="molecule type" value="Genomic_DNA"/>
</dbReference>